<dbReference type="InterPro" id="IPR018496">
    <property type="entry name" value="PsdUridine_synth_RsuA/RluB_CS"/>
</dbReference>
<evidence type="ECO:0000256" key="1">
    <source>
        <dbReference type="ARBA" id="ARBA00008348"/>
    </source>
</evidence>
<reference evidence="7 8" key="1">
    <citation type="submission" date="2020-08" db="EMBL/GenBank/DDBJ databases">
        <authorList>
            <person name="Liu C."/>
            <person name="Sun Q."/>
        </authorList>
    </citation>
    <scope>NUCLEOTIDE SEQUENCE [LARGE SCALE GENOMIC DNA]</scope>
    <source>
        <strain evidence="7 8">NSJ-4</strain>
    </source>
</reference>
<dbReference type="PROSITE" id="PS01149">
    <property type="entry name" value="PSI_RSU"/>
    <property type="match status" value="1"/>
</dbReference>
<keyword evidence="8" id="KW-1185">Reference proteome</keyword>
<dbReference type="EC" id="5.4.99.-" evidence="5"/>
<evidence type="ECO:0000256" key="5">
    <source>
        <dbReference type="RuleBase" id="RU003887"/>
    </source>
</evidence>
<dbReference type="Gene3D" id="3.30.70.580">
    <property type="entry name" value="Pseudouridine synthase I, catalytic domain, N-terminal subdomain"/>
    <property type="match status" value="1"/>
</dbReference>
<evidence type="ECO:0000256" key="3">
    <source>
        <dbReference type="ARBA" id="ARBA00023235"/>
    </source>
</evidence>
<dbReference type="InterPro" id="IPR042092">
    <property type="entry name" value="PsdUridine_s_RsuA/RluB/E/F_cat"/>
</dbReference>
<feature type="domain" description="RNA-binding S4" evidence="6">
    <location>
        <begin position="4"/>
        <end position="63"/>
    </location>
</feature>
<dbReference type="InterPro" id="IPR050343">
    <property type="entry name" value="RsuA_PseudoU_synthase"/>
</dbReference>
<evidence type="ECO:0000259" key="6">
    <source>
        <dbReference type="SMART" id="SM00363"/>
    </source>
</evidence>
<dbReference type="GO" id="GO:0005829">
    <property type="term" value="C:cytosol"/>
    <property type="evidence" value="ECO:0007669"/>
    <property type="project" value="UniProtKB-ARBA"/>
</dbReference>
<sequence>MAKIRIDKYLADAGFGSRKDVKGLLKAKQVTINGETCVHAEEKLEPAQDVVCVQGKMVVYESFSYYMLHKPQGVVSATKDAHEKTVVNLITEQKRRDLFPVGRLDKDTEGLLLLTNDGKLSNDLLAPGKHVEKTYYARIKGMVTKKEVAAFAEGVDIGDELLTAPAELKIHKAGSESEIEITITEGRYHQIKRMFEAVGMQVLYLKRLRMGPLYLDESLACGEYRKLTTEEIQSLKNREEW</sequence>
<dbReference type="RefSeq" id="WP_021984145.1">
    <property type="nucleotide sequence ID" value="NZ_CP060632.1"/>
</dbReference>
<dbReference type="GO" id="GO:0000455">
    <property type="term" value="P:enzyme-directed rRNA pseudouridine synthesis"/>
    <property type="evidence" value="ECO:0007669"/>
    <property type="project" value="UniProtKB-ARBA"/>
</dbReference>
<dbReference type="Pfam" id="PF01479">
    <property type="entry name" value="S4"/>
    <property type="match status" value="1"/>
</dbReference>
<dbReference type="InterPro" id="IPR002942">
    <property type="entry name" value="S4_RNA-bd"/>
</dbReference>
<dbReference type="KEGG" id="wcp:H9Q76_03985"/>
<dbReference type="InterPro" id="IPR036986">
    <property type="entry name" value="S4_RNA-bd_sf"/>
</dbReference>
<dbReference type="Gene3D" id="3.10.290.10">
    <property type="entry name" value="RNA-binding S4 domain"/>
    <property type="match status" value="1"/>
</dbReference>
<evidence type="ECO:0000256" key="2">
    <source>
        <dbReference type="ARBA" id="ARBA00022884"/>
    </source>
</evidence>
<dbReference type="InterPro" id="IPR020103">
    <property type="entry name" value="PsdUridine_synth_cat_dom_sf"/>
</dbReference>
<dbReference type="SUPFAM" id="SSF55120">
    <property type="entry name" value="Pseudouridine synthase"/>
    <property type="match status" value="1"/>
</dbReference>
<dbReference type="EMBL" id="CP060632">
    <property type="protein sequence ID" value="QNM00452.1"/>
    <property type="molecule type" value="Genomic_DNA"/>
</dbReference>
<dbReference type="PANTHER" id="PTHR47683:SF4">
    <property type="entry name" value="PSEUDOURIDINE SYNTHASE"/>
    <property type="match status" value="1"/>
</dbReference>
<dbReference type="Gene3D" id="3.30.70.1560">
    <property type="entry name" value="Alpha-L RNA-binding motif"/>
    <property type="match status" value="1"/>
</dbReference>
<dbReference type="SMART" id="SM00363">
    <property type="entry name" value="S4"/>
    <property type="match status" value="1"/>
</dbReference>
<keyword evidence="3 5" id="KW-0413">Isomerase</keyword>
<dbReference type="SUPFAM" id="SSF55174">
    <property type="entry name" value="Alpha-L RNA-binding motif"/>
    <property type="match status" value="1"/>
</dbReference>
<dbReference type="FunFam" id="3.30.70.1560:FF:000001">
    <property type="entry name" value="Pseudouridine synthase"/>
    <property type="match status" value="1"/>
</dbReference>
<dbReference type="PROSITE" id="PS50889">
    <property type="entry name" value="S4"/>
    <property type="match status" value="1"/>
</dbReference>
<dbReference type="CDD" id="cd02553">
    <property type="entry name" value="PseudoU_synth_RsuA"/>
    <property type="match status" value="1"/>
</dbReference>
<protein>
    <recommendedName>
        <fullName evidence="5">Pseudouridine synthase</fullName>
        <ecNumber evidence="5">5.4.99.-</ecNumber>
    </recommendedName>
</protein>
<dbReference type="GO" id="GO:0003723">
    <property type="term" value="F:RNA binding"/>
    <property type="evidence" value="ECO:0007669"/>
    <property type="project" value="UniProtKB-KW"/>
</dbReference>
<dbReference type="InterPro" id="IPR000748">
    <property type="entry name" value="PsdUridine_synth_RsuA/RluB/E/F"/>
</dbReference>
<dbReference type="InterPro" id="IPR006145">
    <property type="entry name" value="PsdUridine_synth_RsuA/RluA"/>
</dbReference>
<comment type="similarity">
    <text evidence="1 5">Belongs to the pseudouridine synthase RsuA family.</text>
</comment>
<dbReference type="Pfam" id="PF00849">
    <property type="entry name" value="PseudoU_synth_2"/>
    <property type="match status" value="1"/>
</dbReference>
<keyword evidence="2 4" id="KW-0694">RNA-binding</keyword>
<dbReference type="Proteomes" id="UP000515819">
    <property type="component" value="Chromosome"/>
</dbReference>
<dbReference type="NCBIfam" id="TIGR00093">
    <property type="entry name" value="pseudouridine synthase"/>
    <property type="match status" value="1"/>
</dbReference>
<name>A0A7G9FPH0_9FIRM</name>
<evidence type="ECO:0000313" key="8">
    <source>
        <dbReference type="Proteomes" id="UP000515819"/>
    </source>
</evidence>
<evidence type="ECO:0000313" key="7">
    <source>
        <dbReference type="EMBL" id="QNM00452.1"/>
    </source>
</evidence>
<dbReference type="AlphaFoldDB" id="A0A7G9FPH0"/>
<gene>
    <name evidence="7" type="ORF">H9Q76_03985</name>
</gene>
<organism evidence="7 8">
    <name type="scientific">Wujia chipingensis</name>
    <dbReference type="NCBI Taxonomy" id="2763670"/>
    <lineage>
        <taxon>Bacteria</taxon>
        <taxon>Bacillati</taxon>
        <taxon>Bacillota</taxon>
        <taxon>Clostridia</taxon>
        <taxon>Lachnospirales</taxon>
        <taxon>Lachnospiraceae</taxon>
        <taxon>Wujia</taxon>
    </lineage>
</organism>
<proteinExistence type="inferred from homology"/>
<evidence type="ECO:0000256" key="4">
    <source>
        <dbReference type="PROSITE-ProRule" id="PRU00182"/>
    </source>
</evidence>
<dbReference type="InterPro" id="IPR020094">
    <property type="entry name" value="TruA/RsuA/RluB/E/F_N"/>
</dbReference>
<dbReference type="GO" id="GO:0120159">
    <property type="term" value="F:rRNA pseudouridine synthase activity"/>
    <property type="evidence" value="ECO:0007669"/>
    <property type="project" value="UniProtKB-ARBA"/>
</dbReference>
<dbReference type="CDD" id="cd00165">
    <property type="entry name" value="S4"/>
    <property type="match status" value="1"/>
</dbReference>
<accession>A0A7G9FPH0</accession>
<dbReference type="PANTHER" id="PTHR47683">
    <property type="entry name" value="PSEUDOURIDINE SYNTHASE FAMILY PROTEIN-RELATED"/>
    <property type="match status" value="1"/>
</dbReference>